<dbReference type="InParanoid" id="A0A0L0HK61"/>
<dbReference type="InterPro" id="IPR002885">
    <property type="entry name" value="PPR_rpt"/>
</dbReference>
<dbReference type="Gene3D" id="1.25.40.10">
    <property type="entry name" value="Tetratricopeptide repeat domain"/>
    <property type="match status" value="2"/>
</dbReference>
<dbReference type="PANTHER" id="PTHR47942">
    <property type="entry name" value="TETRATRICOPEPTIDE REPEAT (TPR)-LIKE SUPERFAMILY PROTEIN-RELATED"/>
    <property type="match status" value="1"/>
</dbReference>
<evidence type="ECO:0000313" key="5">
    <source>
        <dbReference type="Proteomes" id="UP000053201"/>
    </source>
</evidence>
<dbReference type="Proteomes" id="UP000053201">
    <property type="component" value="Unassembled WGS sequence"/>
</dbReference>
<gene>
    <name evidence="4" type="ORF">SPPG_03297</name>
</gene>
<reference evidence="4 5" key="1">
    <citation type="submission" date="2009-08" db="EMBL/GenBank/DDBJ databases">
        <title>The Genome Sequence of Spizellomyces punctatus strain DAOM BR117.</title>
        <authorList>
            <consortium name="The Broad Institute Genome Sequencing Platform"/>
            <person name="Russ C."/>
            <person name="Cuomo C."/>
            <person name="Shea T."/>
            <person name="Young S.K."/>
            <person name="Zeng Q."/>
            <person name="Koehrsen M."/>
            <person name="Haas B."/>
            <person name="Borodovsky M."/>
            <person name="Guigo R."/>
            <person name="Alvarado L."/>
            <person name="Berlin A."/>
            <person name="Bochicchio J."/>
            <person name="Borenstein D."/>
            <person name="Chapman S."/>
            <person name="Chen Z."/>
            <person name="Engels R."/>
            <person name="Freedman E."/>
            <person name="Gellesch M."/>
            <person name="Goldberg J."/>
            <person name="Griggs A."/>
            <person name="Gujja S."/>
            <person name="Heiman D."/>
            <person name="Hepburn T."/>
            <person name="Howarth C."/>
            <person name="Jen D."/>
            <person name="Larson L."/>
            <person name="Lewis B."/>
            <person name="Mehta T."/>
            <person name="Park D."/>
            <person name="Pearson M."/>
            <person name="Roberts A."/>
            <person name="Saif S."/>
            <person name="Shenoy N."/>
            <person name="Sisk P."/>
            <person name="Stolte C."/>
            <person name="Sykes S."/>
            <person name="Thomson T."/>
            <person name="Walk T."/>
            <person name="White J."/>
            <person name="Yandava C."/>
            <person name="Burger G."/>
            <person name="Gray M.W."/>
            <person name="Holland P.W.H."/>
            <person name="King N."/>
            <person name="Lang F.B.F."/>
            <person name="Roger A.J."/>
            <person name="Ruiz-Trillo I."/>
            <person name="Lander E."/>
            <person name="Nusbaum C."/>
        </authorList>
    </citation>
    <scope>NUCLEOTIDE SEQUENCE [LARGE SCALE GENOMIC DNA]</scope>
    <source>
        <strain evidence="4 5">DAOM BR117</strain>
    </source>
</reference>
<dbReference type="PROSITE" id="PS51375">
    <property type="entry name" value="PPR"/>
    <property type="match status" value="2"/>
</dbReference>
<protein>
    <submittedName>
        <fullName evidence="4">Pentatricopeptide repeat domain-containing protein</fullName>
    </submittedName>
</protein>
<feature type="repeat" description="PPR" evidence="2">
    <location>
        <begin position="195"/>
        <end position="232"/>
    </location>
</feature>
<dbReference type="NCBIfam" id="TIGR00756">
    <property type="entry name" value="PPR"/>
    <property type="match status" value="2"/>
</dbReference>
<proteinExistence type="predicted"/>
<feature type="region of interest" description="Disordered" evidence="3">
    <location>
        <begin position="36"/>
        <end position="65"/>
    </location>
</feature>
<feature type="compositionally biased region" description="Polar residues" evidence="3">
    <location>
        <begin position="36"/>
        <end position="51"/>
    </location>
</feature>
<evidence type="ECO:0000256" key="2">
    <source>
        <dbReference type="PROSITE-ProRule" id="PRU00708"/>
    </source>
</evidence>
<name>A0A0L0HK61_SPIPD</name>
<accession>A0A0L0HK61</accession>
<dbReference type="Pfam" id="PF13812">
    <property type="entry name" value="PPR_3"/>
    <property type="match status" value="2"/>
</dbReference>
<keyword evidence="5" id="KW-1185">Reference proteome</keyword>
<dbReference type="STRING" id="645134.A0A0L0HK61"/>
<dbReference type="PANTHER" id="PTHR47942:SF63">
    <property type="entry name" value="PENTATRICOPEPTIDE REPEAT-CONTAINING PROTEIN"/>
    <property type="match status" value="1"/>
</dbReference>
<sequence length="521" mass="59462">MHRTVCLGSRIYRHTCAPARLTGCTSLCVSFSSSPAVGLAQTPTKPNTKVPSQHRRRRTREPEDEAPKIPRYRVVKINLDRLRHLSGWEKIELLRDLLKTKQPEEAVRVYTVLKENDLVARLKYQDYHELFHLLLADSLLYRDVILDVLSNLRRFGYSPSPLMFTALLQCCTKWRDLELASRAYEEMLERKLPVTVEAYNALLELHGMPRGIGQLQRGAELWRDMLHRGVRPNLESYLRALEIFGRLGQLETIKTMYQTALDNLDLRDLTKGSEGRAQNLRKEHIGHDPKLQLDNAFLSALVNAEAFGEAQKFFGSYLEPGGALAGEGNRSSRHLLRTYTILLKMCVGKNDPSTADYYWKELHQRGFRPNVVMYGQMITIHGRAGNLQRAREMFETAQERLSATPGSGKLMKLRTSLLIAYTNASEVAEAEALFEAIRRDCQEKGKPVLRSAVQGMIKMYLDVKDLEKALRVWERSYRQGRSETSDLSPSDGNHEGLEEGLAKNLTREDIIAQYQQLHPDG</sequence>
<dbReference type="InterPro" id="IPR011990">
    <property type="entry name" value="TPR-like_helical_dom_sf"/>
</dbReference>
<dbReference type="OrthoDB" id="185373at2759"/>
<dbReference type="InterPro" id="IPR051222">
    <property type="entry name" value="PPR/CCM1_RNA-binding"/>
</dbReference>
<evidence type="ECO:0000256" key="1">
    <source>
        <dbReference type="ARBA" id="ARBA00022737"/>
    </source>
</evidence>
<feature type="repeat" description="PPR" evidence="2">
    <location>
        <begin position="160"/>
        <end position="194"/>
    </location>
</feature>
<dbReference type="VEuPathDB" id="FungiDB:SPPG_03297"/>
<dbReference type="GeneID" id="27686827"/>
<dbReference type="EMBL" id="KQ257454">
    <property type="protein sequence ID" value="KND01497.1"/>
    <property type="molecule type" value="Genomic_DNA"/>
</dbReference>
<dbReference type="eggNOG" id="KOG4197">
    <property type="taxonomic scope" value="Eukaryota"/>
</dbReference>
<organism evidence="4 5">
    <name type="scientific">Spizellomyces punctatus (strain DAOM BR117)</name>
    <dbReference type="NCBI Taxonomy" id="645134"/>
    <lineage>
        <taxon>Eukaryota</taxon>
        <taxon>Fungi</taxon>
        <taxon>Fungi incertae sedis</taxon>
        <taxon>Chytridiomycota</taxon>
        <taxon>Chytridiomycota incertae sedis</taxon>
        <taxon>Chytridiomycetes</taxon>
        <taxon>Spizellomycetales</taxon>
        <taxon>Spizellomycetaceae</taxon>
        <taxon>Spizellomyces</taxon>
    </lineage>
</organism>
<evidence type="ECO:0000313" key="4">
    <source>
        <dbReference type="EMBL" id="KND01497.1"/>
    </source>
</evidence>
<keyword evidence="1" id="KW-0677">Repeat</keyword>
<evidence type="ECO:0000256" key="3">
    <source>
        <dbReference type="SAM" id="MobiDB-lite"/>
    </source>
</evidence>
<feature type="region of interest" description="Disordered" evidence="3">
    <location>
        <begin position="480"/>
        <end position="504"/>
    </location>
</feature>
<dbReference type="AlphaFoldDB" id="A0A0L0HK61"/>
<dbReference type="RefSeq" id="XP_016609536.1">
    <property type="nucleotide sequence ID" value="XM_016751573.1"/>
</dbReference>
<feature type="compositionally biased region" description="Basic and acidic residues" evidence="3">
    <location>
        <begin position="492"/>
        <end position="504"/>
    </location>
</feature>